<comment type="similarity">
    <text evidence="2">Belongs to the VAMP-associated protein (VAP) (TC 9.B.17) family.</text>
</comment>
<protein>
    <submittedName>
        <fullName evidence="9">MSP domain containing protein</fullName>
    </submittedName>
</protein>
<evidence type="ECO:0000256" key="3">
    <source>
        <dbReference type="ARBA" id="ARBA00022692"/>
    </source>
</evidence>
<reference evidence="9 10" key="1">
    <citation type="submission" date="2017-03" db="EMBL/GenBank/DDBJ databases">
        <title>Genome Survey of Euroglyphus maynei.</title>
        <authorList>
            <person name="Arlian L.G."/>
            <person name="Morgan M.S."/>
            <person name="Rider S.D."/>
        </authorList>
    </citation>
    <scope>NUCLEOTIDE SEQUENCE [LARGE SCALE GENOMIC DNA]</scope>
    <source>
        <strain evidence="9">Arlian Lab</strain>
        <tissue evidence="9">Whole body</tissue>
    </source>
</reference>
<feature type="transmembrane region" description="Helical" evidence="7">
    <location>
        <begin position="220"/>
        <end position="239"/>
    </location>
</feature>
<dbReference type="Proteomes" id="UP000194236">
    <property type="component" value="Unassembled WGS sequence"/>
</dbReference>
<keyword evidence="5 7" id="KW-0472">Membrane</keyword>
<evidence type="ECO:0000256" key="1">
    <source>
        <dbReference type="ARBA" id="ARBA00004211"/>
    </source>
</evidence>
<evidence type="ECO:0000256" key="5">
    <source>
        <dbReference type="ARBA" id="ARBA00023136"/>
    </source>
</evidence>
<proteinExistence type="inferred from homology"/>
<dbReference type="GO" id="GO:0005789">
    <property type="term" value="C:endoplasmic reticulum membrane"/>
    <property type="evidence" value="ECO:0007669"/>
    <property type="project" value="InterPro"/>
</dbReference>
<evidence type="ECO:0000256" key="4">
    <source>
        <dbReference type="ARBA" id="ARBA00022989"/>
    </source>
</evidence>
<feature type="compositionally biased region" description="Polar residues" evidence="6">
    <location>
        <begin position="260"/>
        <end position="269"/>
    </location>
</feature>
<dbReference type="InterPro" id="IPR016763">
    <property type="entry name" value="VAP"/>
</dbReference>
<evidence type="ECO:0000256" key="2">
    <source>
        <dbReference type="ARBA" id="ARBA00008932"/>
    </source>
</evidence>
<accession>A0A1Y3BWI5</accession>
<dbReference type="Pfam" id="PF00635">
    <property type="entry name" value="Motile_Sperm"/>
    <property type="match status" value="1"/>
</dbReference>
<evidence type="ECO:0000313" key="10">
    <source>
        <dbReference type="Proteomes" id="UP000194236"/>
    </source>
</evidence>
<comment type="subcellular location">
    <subcellularLocation>
        <location evidence="1">Membrane</location>
        <topology evidence="1">Single-pass type IV membrane protein</topology>
    </subcellularLocation>
</comment>
<dbReference type="InterPro" id="IPR008962">
    <property type="entry name" value="PapD-like_sf"/>
</dbReference>
<dbReference type="InterPro" id="IPR013783">
    <property type="entry name" value="Ig-like_fold"/>
</dbReference>
<evidence type="ECO:0000256" key="6">
    <source>
        <dbReference type="SAM" id="MobiDB-lite"/>
    </source>
</evidence>
<feature type="transmembrane region" description="Helical" evidence="7">
    <location>
        <begin position="280"/>
        <end position="299"/>
    </location>
</feature>
<evidence type="ECO:0000256" key="7">
    <source>
        <dbReference type="SAM" id="Phobius"/>
    </source>
</evidence>
<keyword evidence="4 7" id="KW-1133">Transmembrane helix</keyword>
<dbReference type="SUPFAM" id="SSF49354">
    <property type="entry name" value="PapD-like"/>
    <property type="match status" value="1"/>
</dbReference>
<keyword evidence="10" id="KW-1185">Reference proteome</keyword>
<comment type="caution">
    <text evidence="9">The sequence shown here is derived from an EMBL/GenBank/DDBJ whole genome shotgun (WGS) entry which is preliminary data.</text>
</comment>
<organism evidence="9 10">
    <name type="scientific">Euroglyphus maynei</name>
    <name type="common">Mayne's house dust mite</name>
    <dbReference type="NCBI Taxonomy" id="6958"/>
    <lineage>
        <taxon>Eukaryota</taxon>
        <taxon>Metazoa</taxon>
        <taxon>Ecdysozoa</taxon>
        <taxon>Arthropoda</taxon>
        <taxon>Chelicerata</taxon>
        <taxon>Arachnida</taxon>
        <taxon>Acari</taxon>
        <taxon>Acariformes</taxon>
        <taxon>Sarcoptiformes</taxon>
        <taxon>Astigmata</taxon>
        <taxon>Psoroptidia</taxon>
        <taxon>Analgoidea</taxon>
        <taxon>Pyroglyphidae</taxon>
        <taxon>Pyroglyphinae</taxon>
        <taxon>Euroglyphus</taxon>
    </lineage>
</organism>
<feature type="region of interest" description="Disordered" evidence="6">
    <location>
        <begin position="251"/>
        <end position="271"/>
    </location>
</feature>
<feature type="domain" description="MSP" evidence="8">
    <location>
        <begin position="21"/>
        <end position="147"/>
    </location>
</feature>
<dbReference type="AlphaFoldDB" id="A0A1Y3BWI5"/>
<dbReference type="EMBL" id="MUJZ01000437">
    <property type="protein sequence ID" value="OTF84153.1"/>
    <property type="molecule type" value="Genomic_DNA"/>
</dbReference>
<evidence type="ECO:0000259" key="8">
    <source>
        <dbReference type="PROSITE" id="PS50202"/>
    </source>
</evidence>
<dbReference type="GO" id="GO:0005886">
    <property type="term" value="C:plasma membrane"/>
    <property type="evidence" value="ECO:0007669"/>
    <property type="project" value="TreeGrafter"/>
</dbReference>
<dbReference type="InterPro" id="IPR000535">
    <property type="entry name" value="MSP_dom"/>
</dbReference>
<dbReference type="PANTHER" id="PTHR10809:SF6">
    <property type="entry name" value="AT11025P-RELATED"/>
    <property type="match status" value="1"/>
</dbReference>
<sequence>MGMYFVASILLMRMNMPLEYRMIITEVLEYELPFHGPYHRPSTAILRIRSLMTDRNMAFKIKTTAPKYYSVSPTHGFIEPDNECTVQLTFNGNEQDLRISKIKHKFLIQVTDGPADDDNVDTIAPDRFWKDLNSNSNRNFTIYEHKLQCVFDPLSDQNETSGTISERTKQQFKSFVAAGEEILNPLLSSTENGDNRDSSSTTTTMMANNNEQRRFSLKTLIWAIFAAIVAILAALPIYWNRLRTSKQQSTAAATTTTTTVNNNASLPNDESSHCRMTKTFVYIGVATFMAIIGWAIYHYRKRNV</sequence>
<dbReference type="GO" id="GO:0061817">
    <property type="term" value="P:endoplasmic reticulum-plasma membrane tethering"/>
    <property type="evidence" value="ECO:0007669"/>
    <property type="project" value="TreeGrafter"/>
</dbReference>
<dbReference type="Gene3D" id="2.60.40.10">
    <property type="entry name" value="Immunoglobulins"/>
    <property type="match status" value="1"/>
</dbReference>
<dbReference type="OrthoDB" id="6538184at2759"/>
<name>A0A1Y3BWI5_EURMA</name>
<evidence type="ECO:0000313" key="9">
    <source>
        <dbReference type="EMBL" id="OTF84153.1"/>
    </source>
</evidence>
<feature type="region of interest" description="Disordered" evidence="6">
    <location>
        <begin position="186"/>
        <end position="207"/>
    </location>
</feature>
<keyword evidence="3 7" id="KW-0812">Transmembrane</keyword>
<gene>
    <name evidence="9" type="ORF">BLA29_002303</name>
</gene>
<dbReference type="PROSITE" id="PS50202">
    <property type="entry name" value="MSP"/>
    <property type="match status" value="1"/>
</dbReference>
<dbReference type="PANTHER" id="PTHR10809">
    <property type="entry name" value="VESICLE-ASSOCIATED MEMBRANE PROTEIN-ASSOCIATED PROTEIN"/>
    <property type="match status" value="1"/>
</dbReference>
<dbReference type="GO" id="GO:0090158">
    <property type="term" value="P:endoplasmic reticulum membrane organization"/>
    <property type="evidence" value="ECO:0007669"/>
    <property type="project" value="TreeGrafter"/>
</dbReference>